<evidence type="ECO:0000256" key="1">
    <source>
        <dbReference type="SAM" id="MobiDB-lite"/>
    </source>
</evidence>
<dbReference type="SUPFAM" id="SSF46565">
    <property type="entry name" value="Chaperone J-domain"/>
    <property type="match status" value="1"/>
</dbReference>
<feature type="non-terminal residue" evidence="3">
    <location>
        <position position="1"/>
    </location>
</feature>
<reference evidence="3 4" key="1">
    <citation type="submission" date="2019-09" db="EMBL/GenBank/DDBJ databases">
        <title>Bird 10,000 Genomes (B10K) Project - Family phase.</title>
        <authorList>
            <person name="Zhang G."/>
        </authorList>
    </citation>
    <scope>NUCLEOTIDE SEQUENCE [LARGE SCALE GENOMIC DNA]</scope>
    <source>
        <strain evidence="3">B10K-DU-002-35</strain>
        <tissue evidence="3">Muscle</tissue>
    </source>
</reference>
<dbReference type="PROSITE" id="PS50076">
    <property type="entry name" value="DNAJ_2"/>
    <property type="match status" value="1"/>
</dbReference>
<dbReference type="PANTHER" id="PTHR44665:SF1">
    <property type="entry name" value="DNAJ HOMOLOG SUBFAMILY C MEMBER 14"/>
    <property type="match status" value="1"/>
</dbReference>
<evidence type="ECO:0000313" key="3">
    <source>
        <dbReference type="EMBL" id="NXN99753.1"/>
    </source>
</evidence>
<dbReference type="Pfam" id="PF00226">
    <property type="entry name" value="DnaJ"/>
    <property type="match status" value="1"/>
</dbReference>
<dbReference type="GO" id="GO:0050780">
    <property type="term" value="F:dopamine receptor binding"/>
    <property type="evidence" value="ECO:0007669"/>
    <property type="project" value="TreeGrafter"/>
</dbReference>
<dbReference type="InterPro" id="IPR036869">
    <property type="entry name" value="J_dom_sf"/>
</dbReference>
<dbReference type="AlphaFoldDB" id="A0A7L1NLG3"/>
<feature type="domain" description="J" evidence="2">
    <location>
        <begin position="26"/>
        <end position="90"/>
    </location>
</feature>
<dbReference type="OrthoDB" id="1507364at2759"/>
<keyword evidence="4" id="KW-1185">Reference proteome</keyword>
<evidence type="ECO:0000259" key="2">
    <source>
        <dbReference type="PROSITE" id="PS50076"/>
    </source>
</evidence>
<accession>A0A7L1NLG3</accession>
<name>A0A7L1NLG3_RHICY</name>
<dbReference type="Gene3D" id="1.10.287.110">
    <property type="entry name" value="DnaJ domain"/>
    <property type="match status" value="1"/>
</dbReference>
<dbReference type="InterPro" id="IPR052317">
    <property type="entry name" value="Viral_replicn-host_int_reg"/>
</dbReference>
<proteinExistence type="predicted"/>
<feature type="region of interest" description="Disordered" evidence="1">
    <location>
        <begin position="208"/>
        <end position="233"/>
    </location>
</feature>
<organism evidence="3 4">
    <name type="scientific">Rhinopomastus cyanomelas</name>
    <name type="common">Common scimitarbill</name>
    <dbReference type="NCBI Taxonomy" id="113115"/>
    <lineage>
        <taxon>Eukaryota</taxon>
        <taxon>Metazoa</taxon>
        <taxon>Chordata</taxon>
        <taxon>Craniata</taxon>
        <taxon>Vertebrata</taxon>
        <taxon>Euteleostomi</taxon>
        <taxon>Archelosauria</taxon>
        <taxon>Archosauria</taxon>
        <taxon>Dinosauria</taxon>
        <taxon>Saurischia</taxon>
        <taxon>Theropoda</taxon>
        <taxon>Coelurosauria</taxon>
        <taxon>Aves</taxon>
        <taxon>Neognathae</taxon>
        <taxon>Neoaves</taxon>
        <taxon>Telluraves</taxon>
        <taxon>Coraciimorphae</taxon>
        <taxon>Bucerotiformes</taxon>
        <taxon>Rhinopomastidae</taxon>
        <taxon>Rhinopomastus</taxon>
    </lineage>
</organism>
<dbReference type="Pfam" id="PF14901">
    <property type="entry name" value="Jiv90"/>
    <property type="match status" value="1"/>
</dbReference>
<dbReference type="PANTHER" id="PTHR44665">
    <property type="entry name" value="DNAJ HOMOLOG SUBFAMILY C MEMBER 14"/>
    <property type="match status" value="1"/>
</dbReference>
<gene>
    <name evidence="3" type="primary">Dnajc14</name>
    <name evidence="3" type="ORF">RHICYA_R14480</name>
</gene>
<dbReference type="InterPro" id="IPR032843">
    <property type="entry name" value="Jiv"/>
</dbReference>
<feature type="compositionally biased region" description="Low complexity" evidence="1">
    <location>
        <begin position="218"/>
        <end position="227"/>
    </location>
</feature>
<protein>
    <submittedName>
        <fullName evidence="3">DJC14 protein</fullName>
    </submittedName>
</protein>
<evidence type="ECO:0000313" key="4">
    <source>
        <dbReference type="Proteomes" id="UP000565785"/>
    </source>
</evidence>
<comment type="caution">
    <text evidence="3">The sequence shown here is derived from an EMBL/GenBank/DDBJ whole genome shotgun (WGS) entry which is preliminary data.</text>
</comment>
<sequence>GEAPNAGEEEVARLVALAEVAEEDLDPFQVLGLEVSATDAELRRAYRRLAVLVHPDKSQHPRAAAAFRVLRTAWDAVSSPERRRDCERKRLARTELRRSVGELLSRLQEELRDAINTMSCSKCHGQHRRFELQRDPLSARYCAQCGGLHPADEGDLWAESRLLGLRVSYLARMGGRIYDITEWAGCQKVAIAPDTHRVPYHLSFGARGPAPAGRHRSSSSSRPPSAADLQDFL</sequence>
<dbReference type="EMBL" id="VXBP01006695">
    <property type="protein sequence ID" value="NXN99753.1"/>
    <property type="molecule type" value="Genomic_DNA"/>
</dbReference>
<dbReference type="PRINTS" id="PR00625">
    <property type="entry name" value="JDOMAIN"/>
</dbReference>
<dbReference type="CDD" id="cd06257">
    <property type="entry name" value="DnaJ"/>
    <property type="match status" value="1"/>
</dbReference>
<dbReference type="InterPro" id="IPR001623">
    <property type="entry name" value="DnaJ_domain"/>
</dbReference>
<feature type="non-terminal residue" evidence="3">
    <location>
        <position position="233"/>
    </location>
</feature>
<dbReference type="Proteomes" id="UP000565785">
    <property type="component" value="Unassembled WGS sequence"/>
</dbReference>
<dbReference type="SMART" id="SM00271">
    <property type="entry name" value="DnaJ"/>
    <property type="match status" value="1"/>
</dbReference>